<dbReference type="Gene3D" id="3.20.20.80">
    <property type="entry name" value="Glycosidases"/>
    <property type="match status" value="1"/>
</dbReference>
<dbReference type="PATRIC" id="fig|1678840.3.peg.2470"/>
<dbReference type="Pfam" id="PF14307">
    <property type="entry name" value="Glyco_tran_WbsX"/>
    <property type="match status" value="1"/>
</dbReference>
<evidence type="ECO:0000313" key="2">
    <source>
        <dbReference type="Proteomes" id="UP000053370"/>
    </source>
</evidence>
<dbReference type="CDD" id="cd11579">
    <property type="entry name" value="Glyco_tran_WbsX"/>
    <property type="match status" value="1"/>
</dbReference>
<dbReference type="AlphaFoldDB" id="A0A0S7BKV4"/>
<dbReference type="EMBL" id="DF968181">
    <property type="protein sequence ID" value="GAP41077.1"/>
    <property type="molecule type" value="Genomic_DNA"/>
</dbReference>
<protein>
    <submittedName>
        <fullName evidence="1">Glycosyltransferase WbsX</fullName>
    </submittedName>
</protein>
<dbReference type="InterPro" id="IPR032719">
    <property type="entry name" value="WbsX"/>
</dbReference>
<dbReference type="PANTHER" id="PTHR41244:SF1">
    <property type="entry name" value="GLYCOSYLTRANSFERASE"/>
    <property type="match status" value="1"/>
</dbReference>
<accession>A0A0S7BKV4</accession>
<keyword evidence="2" id="KW-1185">Reference proteome</keyword>
<dbReference type="STRING" id="1678840.ATC1_131059"/>
<sequence>MRYQIKLGYAGMRKYMKIITFYLPQFHKIPENDQWWGEGFTEWNNVKKAEPLFPNHYQPRIPFNENYYDLSDINVMKWQVKLAKDHGIYGFCFYHYWFNGKLLLQKPVEQFLAHQEINLPFCICWANEHWTNGWVSGKFKVLIEQTYGAEKEWKEHFDYLLPFLKDERYITNNGKPLVVIYRPEIIDCIDEMLDYWQKLALENGFQGLDFAYQYVGFNLEIEKDVSRFSYNIEMQPISAFTVRKIDQHKQLRKIKYHLFKFLETKFSLVLKFYRPYLERYSYDEIWEIILSMTPKNEKNIPGAFVDWDNTPRRGRRGSVCFGASPEKFEKYLSRQIIRAKNVYKKDMIFLFAWNEWAEGGYMEPDVQNGHGNLSALKNALIKNNEFPAYP</sequence>
<proteinExistence type="predicted"/>
<dbReference type="PANTHER" id="PTHR41244">
    <property type="entry name" value="RHAMNAN SYNTHESIS F"/>
    <property type="match status" value="1"/>
</dbReference>
<evidence type="ECO:0000313" key="1">
    <source>
        <dbReference type="EMBL" id="GAP41077.1"/>
    </source>
</evidence>
<organism evidence="1">
    <name type="scientific">Flexilinea flocculi</name>
    <dbReference type="NCBI Taxonomy" id="1678840"/>
    <lineage>
        <taxon>Bacteria</taxon>
        <taxon>Bacillati</taxon>
        <taxon>Chloroflexota</taxon>
        <taxon>Anaerolineae</taxon>
        <taxon>Anaerolineales</taxon>
        <taxon>Anaerolineaceae</taxon>
        <taxon>Flexilinea</taxon>
    </lineage>
</organism>
<gene>
    <name evidence="1" type="ORF">ATC1_131059</name>
</gene>
<name>A0A0S7BKV4_9CHLR</name>
<keyword evidence="1" id="KW-0808">Transferase</keyword>
<dbReference type="GO" id="GO:0016740">
    <property type="term" value="F:transferase activity"/>
    <property type="evidence" value="ECO:0007669"/>
    <property type="project" value="UniProtKB-KW"/>
</dbReference>
<reference evidence="1" key="1">
    <citation type="journal article" date="2015" name="Genome Announc.">
        <title>Draft Genome Sequence of Anaerolineae Strain TC1, a Novel Isolate from a Methanogenic Wastewater Treatment System.</title>
        <authorList>
            <person name="Matsuura N."/>
            <person name="Tourlousse D.M."/>
            <person name="Sun L."/>
            <person name="Toyonaga M."/>
            <person name="Kuroda K."/>
            <person name="Ohashi A."/>
            <person name="Cruz R."/>
            <person name="Yamaguchi T."/>
            <person name="Sekiguchi Y."/>
        </authorList>
    </citation>
    <scope>NUCLEOTIDE SEQUENCE [LARGE SCALE GENOMIC DNA]</scope>
    <source>
        <strain evidence="1">TC1</strain>
    </source>
</reference>
<dbReference type="Proteomes" id="UP000053370">
    <property type="component" value="Unassembled WGS sequence"/>
</dbReference>